<reference evidence="2 3" key="1">
    <citation type="journal article" date="2012" name="Proc. Natl. Acad. Sci. U.S.A.">
        <title>Comparative genomics of Ceriporiopsis subvermispora and Phanerochaete chrysosporium provide insight into selective ligninolysis.</title>
        <authorList>
            <person name="Fernandez-Fueyo E."/>
            <person name="Ruiz-Duenas F.J."/>
            <person name="Ferreira P."/>
            <person name="Floudas D."/>
            <person name="Hibbett D.S."/>
            <person name="Canessa P."/>
            <person name="Larrondo L.F."/>
            <person name="James T.Y."/>
            <person name="Seelenfreund D."/>
            <person name="Lobos S."/>
            <person name="Polanco R."/>
            <person name="Tello M."/>
            <person name="Honda Y."/>
            <person name="Watanabe T."/>
            <person name="Watanabe T."/>
            <person name="Ryu J.S."/>
            <person name="Kubicek C.P."/>
            <person name="Schmoll M."/>
            <person name="Gaskell J."/>
            <person name="Hammel K.E."/>
            <person name="St John F.J."/>
            <person name="Vanden Wymelenberg A."/>
            <person name="Sabat G."/>
            <person name="Splinter BonDurant S."/>
            <person name="Syed K."/>
            <person name="Yadav J.S."/>
            <person name="Doddapaneni H."/>
            <person name="Subramanian V."/>
            <person name="Lavin J.L."/>
            <person name="Oguiza J.A."/>
            <person name="Perez G."/>
            <person name="Pisabarro A.G."/>
            <person name="Ramirez L."/>
            <person name="Santoyo F."/>
            <person name="Master E."/>
            <person name="Coutinho P.M."/>
            <person name="Henrissat B."/>
            <person name="Lombard V."/>
            <person name="Magnuson J.K."/>
            <person name="Kuees U."/>
            <person name="Hori C."/>
            <person name="Igarashi K."/>
            <person name="Samejima M."/>
            <person name="Held B.W."/>
            <person name="Barry K.W."/>
            <person name="LaButti K.M."/>
            <person name="Lapidus A."/>
            <person name="Lindquist E.A."/>
            <person name="Lucas S.M."/>
            <person name="Riley R."/>
            <person name="Salamov A.A."/>
            <person name="Hoffmeister D."/>
            <person name="Schwenk D."/>
            <person name="Hadar Y."/>
            <person name="Yarden O."/>
            <person name="de Vries R.P."/>
            <person name="Wiebenga A."/>
            <person name="Stenlid J."/>
            <person name="Eastwood D."/>
            <person name="Grigoriev I.V."/>
            <person name="Berka R.M."/>
            <person name="Blanchette R.A."/>
            <person name="Kersten P."/>
            <person name="Martinez A.T."/>
            <person name="Vicuna R."/>
            <person name="Cullen D."/>
        </authorList>
    </citation>
    <scope>NUCLEOTIDE SEQUENCE [LARGE SCALE GENOMIC DNA]</scope>
    <source>
        <strain evidence="2 3">B</strain>
    </source>
</reference>
<protein>
    <submittedName>
        <fullName evidence="2">Carbohydrate-binding module family 13 protein</fullName>
    </submittedName>
</protein>
<dbReference type="InterPro" id="IPR035992">
    <property type="entry name" value="Ricin_B-like_lectins"/>
</dbReference>
<sequence>MSVQPNRTYVLVNVKSGTVLDLSAGDNKTVTGWSSNGGDNQKWYVQRTDTGWVFRNVNTGYFLGIEGDPKDWTSVIASENETVWDIWPDDNNPTTFRICLPSTNLNIDLSDGGLAANGTRVTLWTKWLPGTNQTWRFQPGELN</sequence>
<dbReference type="AlphaFoldDB" id="M2QGL1"/>
<name>M2QGL1_CERS8</name>
<dbReference type="SUPFAM" id="SSF50370">
    <property type="entry name" value="Ricin B-like lectins"/>
    <property type="match status" value="1"/>
</dbReference>
<feature type="domain" description="Ricin B lectin" evidence="1">
    <location>
        <begin position="6"/>
        <end position="76"/>
    </location>
</feature>
<evidence type="ECO:0000259" key="1">
    <source>
        <dbReference type="Pfam" id="PF14200"/>
    </source>
</evidence>
<dbReference type="Proteomes" id="UP000016930">
    <property type="component" value="Unassembled WGS sequence"/>
</dbReference>
<dbReference type="InterPro" id="IPR000772">
    <property type="entry name" value="Ricin_B_lectin"/>
</dbReference>
<dbReference type="Gene3D" id="2.80.10.50">
    <property type="match status" value="1"/>
</dbReference>
<gene>
    <name evidence="2" type="ORF">CERSUDRAFT_100632</name>
</gene>
<keyword evidence="3" id="KW-1185">Reference proteome</keyword>
<evidence type="ECO:0000313" key="3">
    <source>
        <dbReference type="Proteomes" id="UP000016930"/>
    </source>
</evidence>
<accession>M2QGL1</accession>
<proteinExistence type="predicted"/>
<dbReference type="OrthoDB" id="2131701at2759"/>
<dbReference type="EMBL" id="KB445822">
    <property type="protein sequence ID" value="EMD31180.1"/>
    <property type="molecule type" value="Genomic_DNA"/>
</dbReference>
<organism evidence="2 3">
    <name type="scientific">Ceriporiopsis subvermispora (strain B)</name>
    <name type="common">White-rot fungus</name>
    <name type="synonym">Gelatoporia subvermispora</name>
    <dbReference type="NCBI Taxonomy" id="914234"/>
    <lineage>
        <taxon>Eukaryota</taxon>
        <taxon>Fungi</taxon>
        <taxon>Dikarya</taxon>
        <taxon>Basidiomycota</taxon>
        <taxon>Agaricomycotina</taxon>
        <taxon>Agaricomycetes</taxon>
        <taxon>Polyporales</taxon>
        <taxon>Gelatoporiaceae</taxon>
        <taxon>Gelatoporia</taxon>
    </lineage>
</organism>
<evidence type="ECO:0000313" key="2">
    <source>
        <dbReference type="EMBL" id="EMD31180.1"/>
    </source>
</evidence>
<dbReference type="HOGENOM" id="CLU_119132_0_0_1"/>
<dbReference type="Pfam" id="PF14200">
    <property type="entry name" value="RicinB_lectin_2"/>
    <property type="match status" value="1"/>
</dbReference>
<dbReference type="CDD" id="cd23422">
    <property type="entry name" value="beta-trefoil_Ricin_MPL_CNL"/>
    <property type="match status" value="1"/>
</dbReference>
<dbReference type="PROSITE" id="PS50231">
    <property type="entry name" value="RICIN_B_LECTIN"/>
    <property type="match status" value="1"/>
</dbReference>